<protein>
    <submittedName>
        <fullName evidence="2">Uncharacterized protein</fullName>
    </submittedName>
</protein>
<organism evidence="2 3">
    <name type="scientific">Sphingomonas dokdonensis</name>
    <dbReference type="NCBI Taxonomy" id="344880"/>
    <lineage>
        <taxon>Bacteria</taxon>
        <taxon>Pseudomonadati</taxon>
        <taxon>Pseudomonadota</taxon>
        <taxon>Alphaproteobacteria</taxon>
        <taxon>Sphingomonadales</taxon>
        <taxon>Sphingomonadaceae</taxon>
        <taxon>Sphingomonas</taxon>
    </lineage>
</organism>
<evidence type="ECO:0000313" key="2">
    <source>
        <dbReference type="EMBL" id="OWK33149.1"/>
    </source>
</evidence>
<dbReference type="Gene3D" id="3.50.30.30">
    <property type="match status" value="1"/>
</dbReference>
<dbReference type="AlphaFoldDB" id="A0A245ZTS6"/>
<feature type="signal peptide" evidence="1">
    <location>
        <begin position="1"/>
        <end position="22"/>
    </location>
</feature>
<evidence type="ECO:0000256" key="1">
    <source>
        <dbReference type="SAM" id="SignalP"/>
    </source>
</evidence>
<sequence>MITRRSALTAAAATPVALLARAAPPDIAADLNRYIDFGSKASGGAGDIASGEWIADELRQVGFAVSRLHFDAPFFEPRTATLAQGGRTSQVIPQAVVVPTGPQGVTGTLVRVDPRITQTVPRGAVALVDLPHQRWSTATAPAVRETVAKVAGDGAVAAILITNGPTGKAVALNAPADKPLFPIPTACLAPDDAPYFLAAVDRPATLTLDGESGRRPAFNVLGRLDRGAARTIVVSTPRSGWFTCGGERAPGIAVWLDLMRWAPGALKGVNLFFTCNSGHEYENAGSEALVERVAPRPDAVPLWLHLGAAVAARDWQEFGGTLRPLPSADPQRLCVATAAMTRKAKAAFAGLPGLESPLKIEGAGIGETGTIIAAGYTRTVGLLGAHRFHHTREDLKQTVDAALTWQVAAACRTLLTQAI</sequence>
<accession>A0A245ZTS6</accession>
<keyword evidence="1" id="KW-0732">Signal</keyword>
<evidence type="ECO:0000313" key="3">
    <source>
        <dbReference type="Proteomes" id="UP000197290"/>
    </source>
</evidence>
<dbReference type="SUPFAM" id="SSF53187">
    <property type="entry name" value="Zn-dependent exopeptidases"/>
    <property type="match status" value="1"/>
</dbReference>
<name>A0A245ZTS6_9SPHN</name>
<proteinExistence type="predicted"/>
<keyword evidence="3" id="KW-1185">Reference proteome</keyword>
<dbReference type="RefSeq" id="WP_088365460.1">
    <property type="nucleotide sequence ID" value="NZ_NBBI01000001.1"/>
</dbReference>
<comment type="caution">
    <text evidence="2">The sequence shown here is derived from an EMBL/GenBank/DDBJ whole genome shotgun (WGS) entry which is preliminary data.</text>
</comment>
<gene>
    <name evidence="2" type="ORF">SPDO_00230</name>
</gene>
<reference evidence="2 3" key="1">
    <citation type="submission" date="2017-03" db="EMBL/GenBank/DDBJ databases">
        <title>Genome sequence of Sphingomonas dokdonensis DSM 21029.</title>
        <authorList>
            <person name="Poehlein A."/>
            <person name="Wuebbeler J.H."/>
            <person name="Steinbuechel A."/>
            <person name="Daniel R."/>
        </authorList>
    </citation>
    <scope>NUCLEOTIDE SEQUENCE [LARGE SCALE GENOMIC DNA]</scope>
    <source>
        <strain evidence="2 3">DSM 21029</strain>
    </source>
</reference>
<dbReference type="Gene3D" id="3.40.630.10">
    <property type="entry name" value="Zn peptidases"/>
    <property type="match status" value="1"/>
</dbReference>
<dbReference type="Proteomes" id="UP000197290">
    <property type="component" value="Unassembled WGS sequence"/>
</dbReference>
<dbReference type="EMBL" id="NBBI01000001">
    <property type="protein sequence ID" value="OWK33149.1"/>
    <property type="molecule type" value="Genomic_DNA"/>
</dbReference>
<feature type="chain" id="PRO_5012918986" evidence="1">
    <location>
        <begin position="23"/>
        <end position="419"/>
    </location>
</feature>
<dbReference type="OrthoDB" id="975226at2"/>